<keyword evidence="8" id="KW-0067">ATP-binding</keyword>
<dbReference type="Pfam" id="PF02367">
    <property type="entry name" value="TsaE"/>
    <property type="match status" value="1"/>
</dbReference>
<evidence type="ECO:0000256" key="4">
    <source>
        <dbReference type="ARBA" id="ARBA00022490"/>
    </source>
</evidence>
<evidence type="ECO:0000256" key="5">
    <source>
        <dbReference type="ARBA" id="ARBA00022694"/>
    </source>
</evidence>
<keyword evidence="4" id="KW-0963">Cytoplasm</keyword>
<evidence type="ECO:0000256" key="6">
    <source>
        <dbReference type="ARBA" id="ARBA00022723"/>
    </source>
</evidence>
<evidence type="ECO:0000256" key="9">
    <source>
        <dbReference type="ARBA" id="ARBA00022842"/>
    </source>
</evidence>
<dbReference type="GO" id="GO:0002949">
    <property type="term" value="P:tRNA threonylcarbamoyladenosine modification"/>
    <property type="evidence" value="ECO:0007669"/>
    <property type="project" value="InterPro"/>
</dbReference>
<dbReference type="InterPro" id="IPR027417">
    <property type="entry name" value="P-loop_NTPase"/>
</dbReference>
<comment type="similarity">
    <text evidence="2">Belongs to the TsaE family.</text>
</comment>
<name>A0A7S2XNM5_9STRA</name>
<evidence type="ECO:0000256" key="2">
    <source>
        <dbReference type="ARBA" id="ARBA00007599"/>
    </source>
</evidence>
<keyword evidence="9" id="KW-0460">Magnesium</keyword>
<dbReference type="PANTHER" id="PTHR33540:SF2">
    <property type="entry name" value="TRNA THREONYLCARBAMOYLADENOSINE BIOSYNTHESIS PROTEIN TSAE"/>
    <property type="match status" value="1"/>
</dbReference>
<organism evidence="11">
    <name type="scientific">Attheya septentrionalis</name>
    <dbReference type="NCBI Taxonomy" id="420275"/>
    <lineage>
        <taxon>Eukaryota</taxon>
        <taxon>Sar</taxon>
        <taxon>Stramenopiles</taxon>
        <taxon>Ochrophyta</taxon>
        <taxon>Bacillariophyta</taxon>
        <taxon>Coscinodiscophyceae</taxon>
        <taxon>Chaetocerotophycidae</taxon>
        <taxon>Chaetocerotales</taxon>
        <taxon>Attheyaceae</taxon>
        <taxon>Attheya</taxon>
    </lineage>
</organism>
<keyword evidence="7" id="KW-0547">Nucleotide-binding</keyword>
<evidence type="ECO:0000256" key="1">
    <source>
        <dbReference type="ARBA" id="ARBA00004496"/>
    </source>
</evidence>
<dbReference type="PANTHER" id="PTHR33540">
    <property type="entry name" value="TRNA THREONYLCARBAMOYLADENOSINE BIOSYNTHESIS PROTEIN TSAE"/>
    <property type="match status" value="1"/>
</dbReference>
<accession>A0A7S2XNM5</accession>
<evidence type="ECO:0000256" key="3">
    <source>
        <dbReference type="ARBA" id="ARBA00019010"/>
    </source>
</evidence>
<keyword evidence="5" id="KW-0819">tRNA processing</keyword>
<dbReference type="AlphaFoldDB" id="A0A7S2XNM5"/>
<gene>
    <name evidence="11" type="ORF">ASEP1449_LOCUS10971</name>
</gene>
<dbReference type="GO" id="GO:0005737">
    <property type="term" value="C:cytoplasm"/>
    <property type="evidence" value="ECO:0007669"/>
    <property type="project" value="UniProtKB-SubCell"/>
</dbReference>
<reference evidence="11" key="1">
    <citation type="submission" date="2021-01" db="EMBL/GenBank/DDBJ databases">
        <authorList>
            <person name="Corre E."/>
            <person name="Pelletier E."/>
            <person name="Niang G."/>
            <person name="Scheremetjew M."/>
            <person name="Finn R."/>
            <person name="Kale V."/>
            <person name="Holt S."/>
            <person name="Cochrane G."/>
            <person name="Meng A."/>
            <person name="Brown T."/>
            <person name="Cohen L."/>
        </authorList>
    </citation>
    <scope>NUCLEOTIDE SEQUENCE</scope>
    <source>
        <strain evidence="11">CCMP2084</strain>
    </source>
</reference>
<evidence type="ECO:0000256" key="7">
    <source>
        <dbReference type="ARBA" id="ARBA00022741"/>
    </source>
</evidence>
<dbReference type="InterPro" id="IPR003442">
    <property type="entry name" value="T6A_TsaE"/>
</dbReference>
<dbReference type="SUPFAM" id="SSF52540">
    <property type="entry name" value="P-loop containing nucleoside triphosphate hydrolases"/>
    <property type="match status" value="1"/>
</dbReference>
<protein>
    <recommendedName>
        <fullName evidence="3">tRNA threonylcarbamoyladenosine biosynthesis protein TsaE</fullName>
    </recommendedName>
    <alternativeName>
        <fullName evidence="10">t(6)A37 threonylcarbamoyladenosine biosynthesis protein TsaE</fullName>
    </alternativeName>
</protein>
<dbReference type="NCBIfam" id="TIGR00150">
    <property type="entry name" value="T6A_YjeE"/>
    <property type="match status" value="1"/>
</dbReference>
<comment type="subcellular location">
    <subcellularLocation>
        <location evidence="1">Cytoplasm</location>
    </subcellularLocation>
</comment>
<evidence type="ECO:0000313" key="11">
    <source>
        <dbReference type="EMBL" id="CAD9819139.1"/>
    </source>
</evidence>
<keyword evidence="6" id="KW-0479">Metal-binding</keyword>
<dbReference type="Gene3D" id="3.40.50.300">
    <property type="entry name" value="P-loop containing nucleotide triphosphate hydrolases"/>
    <property type="match status" value="1"/>
</dbReference>
<sequence length="265" mass="29032">MRGTISRPSSSIIKIGALVFFGLLAMERGLASAFMAVRGSTRSLFPCCRARVTYGRASLVDALANIHKQNAFVGHGALETQHRLYYSLCLDIPTPEDMEDLGAVLSMGTGPGDSILLKGDLGAGKTCLARGFVRARTGMADISVTSPTYLLSNTYEADDGALLIHHMDLYRLSGDKDLEPLNMNYVLSNCLSLIEWPSRLGSLTPTVRLDATFKIEDLNPNDDFESKRRYLTLDAHGGIWEERLKLLVSEGFIDDFIIANNEAPL</sequence>
<proteinExistence type="inferred from homology"/>
<dbReference type="GO" id="GO:0046872">
    <property type="term" value="F:metal ion binding"/>
    <property type="evidence" value="ECO:0007669"/>
    <property type="project" value="UniProtKB-KW"/>
</dbReference>
<evidence type="ECO:0000256" key="10">
    <source>
        <dbReference type="ARBA" id="ARBA00032441"/>
    </source>
</evidence>
<dbReference type="EMBL" id="HBHQ01016413">
    <property type="protein sequence ID" value="CAD9819139.1"/>
    <property type="molecule type" value="Transcribed_RNA"/>
</dbReference>
<dbReference type="GO" id="GO:0005524">
    <property type="term" value="F:ATP binding"/>
    <property type="evidence" value="ECO:0007669"/>
    <property type="project" value="UniProtKB-KW"/>
</dbReference>
<evidence type="ECO:0000256" key="8">
    <source>
        <dbReference type="ARBA" id="ARBA00022840"/>
    </source>
</evidence>